<dbReference type="EMBL" id="DQVR01000069">
    <property type="protein sequence ID" value="HIQ24050.1"/>
    <property type="molecule type" value="Genomic_DNA"/>
</dbReference>
<feature type="domain" description="CBS" evidence="3">
    <location>
        <begin position="142"/>
        <end position="198"/>
    </location>
</feature>
<dbReference type="InterPro" id="IPR000644">
    <property type="entry name" value="CBS_dom"/>
</dbReference>
<accession>A0A832ZUQ1</accession>
<evidence type="ECO:0000259" key="3">
    <source>
        <dbReference type="PROSITE" id="PS51371"/>
    </source>
</evidence>
<feature type="domain" description="CBS" evidence="3">
    <location>
        <begin position="78"/>
        <end position="134"/>
    </location>
</feature>
<organism evidence="4 5">
    <name type="scientific">Pyrodictium delaneyi</name>
    <dbReference type="NCBI Taxonomy" id="1273541"/>
    <lineage>
        <taxon>Archaea</taxon>
        <taxon>Thermoproteota</taxon>
        <taxon>Thermoprotei</taxon>
        <taxon>Desulfurococcales</taxon>
        <taxon>Pyrodictiaceae</taxon>
        <taxon>Pyrodictium</taxon>
    </lineage>
</organism>
<dbReference type="CDD" id="cd04584">
    <property type="entry name" value="CBS_pair_AcuB_like"/>
    <property type="match status" value="1"/>
</dbReference>
<gene>
    <name evidence="4" type="ORF">EYH50_03280</name>
</gene>
<reference evidence="4" key="1">
    <citation type="journal article" date="2020" name="ISME J.">
        <title>Gammaproteobacteria mediating utilization of methyl-, sulfur- and petroleum organic compounds in deep ocean hydrothermal plumes.</title>
        <authorList>
            <person name="Zhou Z."/>
            <person name="Liu Y."/>
            <person name="Pan J."/>
            <person name="Cron B.R."/>
            <person name="Toner B.M."/>
            <person name="Anantharaman K."/>
            <person name="Breier J.A."/>
            <person name="Dick G.J."/>
            <person name="Li M."/>
        </authorList>
    </citation>
    <scope>NUCLEOTIDE SEQUENCE</scope>
    <source>
        <strain evidence="4">SZUA-1523</strain>
    </source>
</reference>
<dbReference type="SMART" id="SM00116">
    <property type="entry name" value="CBS"/>
    <property type="match status" value="4"/>
</dbReference>
<dbReference type="Pfam" id="PF00571">
    <property type="entry name" value="CBS"/>
    <property type="match status" value="4"/>
</dbReference>
<proteinExistence type="predicted"/>
<dbReference type="Gene3D" id="3.10.580.10">
    <property type="entry name" value="CBS-domain"/>
    <property type="match status" value="3"/>
</dbReference>
<protein>
    <submittedName>
        <fullName evidence="4">CBS domain-containing protein</fullName>
    </submittedName>
</protein>
<dbReference type="PROSITE" id="PS51371">
    <property type="entry name" value="CBS"/>
    <property type="match status" value="4"/>
</dbReference>
<evidence type="ECO:0000256" key="1">
    <source>
        <dbReference type="ARBA" id="ARBA00023122"/>
    </source>
</evidence>
<keyword evidence="1 2" id="KW-0129">CBS domain</keyword>
<dbReference type="PANTHER" id="PTHR43080">
    <property type="entry name" value="CBS DOMAIN-CONTAINING PROTEIN CBSX3, MITOCHONDRIAL"/>
    <property type="match status" value="1"/>
</dbReference>
<dbReference type="Proteomes" id="UP000600071">
    <property type="component" value="Unassembled WGS sequence"/>
</dbReference>
<dbReference type="InterPro" id="IPR051257">
    <property type="entry name" value="Diverse_CBS-Domain"/>
</dbReference>
<sequence>MKYPRIEEYMSSPVVVVSPNDSLARARRLMIRYRIGRLVIIDEQDRPIGMVTKSDFLRLASGQLTRRPLEAITVKEIMSDNLVVVRSDRSLREAARLMLQHNIGGLPVVNESGRLVGIITKTDIVRAYAEKLRGKYRVKEYMYSDVPQASPSHSVAYVVELLENHPSRRVLVVDGNELVGIVAPSDIAFINYMPGIAKGKKTSRRFAELPKGRIGPVYEYLLPTAQDIMTPDPITVGPDEDLATAAQLMIRHGFSSVPVVDNGTPLGVVVKHNILRAISET</sequence>
<dbReference type="AlphaFoldDB" id="A0A832ZUQ1"/>
<comment type="caution">
    <text evidence="4">The sequence shown here is derived from an EMBL/GenBank/DDBJ whole genome shotgun (WGS) entry which is preliminary data.</text>
</comment>
<name>A0A832ZUQ1_9CREN</name>
<feature type="domain" description="CBS" evidence="3">
    <location>
        <begin position="10"/>
        <end position="66"/>
    </location>
</feature>
<dbReference type="PANTHER" id="PTHR43080:SF2">
    <property type="entry name" value="CBS DOMAIN-CONTAINING PROTEIN"/>
    <property type="match status" value="1"/>
</dbReference>
<dbReference type="InterPro" id="IPR046342">
    <property type="entry name" value="CBS_dom_sf"/>
</dbReference>
<feature type="domain" description="CBS" evidence="3">
    <location>
        <begin position="229"/>
        <end position="281"/>
    </location>
</feature>
<evidence type="ECO:0000256" key="2">
    <source>
        <dbReference type="PROSITE-ProRule" id="PRU00703"/>
    </source>
</evidence>
<evidence type="ECO:0000313" key="4">
    <source>
        <dbReference type="EMBL" id="HIQ24050.1"/>
    </source>
</evidence>
<dbReference type="SUPFAM" id="SSF54631">
    <property type="entry name" value="CBS-domain pair"/>
    <property type="match status" value="2"/>
</dbReference>
<evidence type="ECO:0000313" key="5">
    <source>
        <dbReference type="Proteomes" id="UP000600071"/>
    </source>
</evidence>